<keyword evidence="3 13" id="KW-0808">Transferase</keyword>
<name>A0ABT8N466_9BACL</name>
<comment type="caution">
    <text evidence="13">The sequence shown here is derived from an EMBL/GenBank/DDBJ whole genome shotgun (WGS) entry which is preliminary data.</text>
</comment>
<dbReference type="EC" id="2.3.2.16" evidence="8"/>
<comment type="subcellular location">
    <subcellularLocation>
        <location evidence="1">Cytoplasm</location>
    </subcellularLocation>
</comment>
<dbReference type="InterPro" id="IPR003447">
    <property type="entry name" value="FEMABX"/>
</dbReference>
<evidence type="ECO:0000256" key="8">
    <source>
        <dbReference type="ARBA" id="ARBA00039074"/>
    </source>
</evidence>
<keyword evidence="14" id="KW-1185">Reference proteome</keyword>
<evidence type="ECO:0000256" key="2">
    <source>
        <dbReference type="ARBA" id="ARBA00009943"/>
    </source>
</evidence>
<dbReference type="Gene3D" id="3.40.630.30">
    <property type="match status" value="1"/>
</dbReference>
<dbReference type="InterPro" id="IPR016181">
    <property type="entry name" value="Acyl_CoA_acyltransferase"/>
</dbReference>
<comment type="catalytic activity">
    <reaction evidence="11">
        <text>beta-D-GlcNAc-(1-&gt;4)-Mur2Ac(oyl-L-Ala-D-isoglutaminyl-L-Lys-D-Ala-D-Ala)-di-trans,octa-cis-undecaprenyl diphosphate + glycyl-tRNA(Gly) = beta-D-GlcNAc-(1-&gt;4)-Mur2Ac(oyl-L-Ala-D-isoglutaminyl-L-Lys-(N(6)-Gly)-D-Ala-D-Ala)-di-trans,octa-cis-undecaprenyl diphosphate + tRNA(Gly) + H(+)</text>
        <dbReference type="Rhea" id="RHEA:30435"/>
        <dbReference type="Rhea" id="RHEA-COMP:9664"/>
        <dbReference type="Rhea" id="RHEA-COMP:9683"/>
        <dbReference type="ChEBI" id="CHEBI:15378"/>
        <dbReference type="ChEBI" id="CHEBI:62233"/>
        <dbReference type="ChEBI" id="CHEBI:62234"/>
        <dbReference type="ChEBI" id="CHEBI:78442"/>
        <dbReference type="ChEBI" id="CHEBI:78522"/>
        <dbReference type="EC" id="2.3.2.16"/>
    </reaction>
</comment>
<evidence type="ECO:0000256" key="4">
    <source>
        <dbReference type="ARBA" id="ARBA00022960"/>
    </source>
</evidence>
<evidence type="ECO:0000256" key="5">
    <source>
        <dbReference type="ARBA" id="ARBA00022984"/>
    </source>
</evidence>
<dbReference type="SUPFAM" id="SSF55729">
    <property type="entry name" value="Acyl-CoA N-acyltransferases (Nat)"/>
    <property type="match status" value="1"/>
</dbReference>
<gene>
    <name evidence="13" type="ORF">QWY14_12740</name>
</gene>
<dbReference type="PANTHER" id="PTHR36174">
    <property type="entry name" value="LIPID II:GLYCINE GLYCYLTRANSFERASE"/>
    <property type="match status" value="1"/>
</dbReference>
<evidence type="ECO:0000256" key="9">
    <source>
        <dbReference type="ARBA" id="ARBA00040679"/>
    </source>
</evidence>
<comment type="similarity">
    <text evidence="2">Belongs to the FemABX family.</text>
</comment>
<organism evidence="13 14">
    <name type="scientific">Planococcus shixiaomingii</name>
    <dbReference type="NCBI Taxonomy" id="3058393"/>
    <lineage>
        <taxon>Bacteria</taxon>
        <taxon>Bacillati</taxon>
        <taxon>Bacillota</taxon>
        <taxon>Bacilli</taxon>
        <taxon>Bacillales</taxon>
        <taxon>Caryophanaceae</taxon>
        <taxon>Planococcus</taxon>
    </lineage>
</organism>
<feature type="domain" description="BioF2-like acetyltransferase" evidence="12">
    <location>
        <begin position="144"/>
        <end position="270"/>
    </location>
</feature>
<evidence type="ECO:0000256" key="10">
    <source>
        <dbReference type="ARBA" id="ARBA00042933"/>
    </source>
</evidence>
<dbReference type="InterPro" id="IPR050644">
    <property type="entry name" value="PG_Glycine_Bridge_Synth"/>
</dbReference>
<evidence type="ECO:0000256" key="6">
    <source>
        <dbReference type="ARBA" id="ARBA00023315"/>
    </source>
</evidence>
<dbReference type="InterPro" id="IPR038740">
    <property type="entry name" value="BioF2-like_GNAT_dom"/>
</dbReference>
<reference evidence="13 14" key="1">
    <citation type="submission" date="2023-06" db="EMBL/GenBank/DDBJ databases">
        <title>Novel species in genus Planococcus.</title>
        <authorList>
            <person name="Ning S."/>
        </authorList>
    </citation>
    <scope>NUCLEOTIDE SEQUENCE [LARGE SCALE GENOMIC DNA]</scope>
    <source>
        <strain evidence="13 14">N028</strain>
    </source>
</reference>
<evidence type="ECO:0000256" key="1">
    <source>
        <dbReference type="ARBA" id="ARBA00004496"/>
    </source>
</evidence>
<evidence type="ECO:0000256" key="3">
    <source>
        <dbReference type="ARBA" id="ARBA00022679"/>
    </source>
</evidence>
<evidence type="ECO:0000313" key="14">
    <source>
        <dbReference type="Proteomes" id="UP001172055"/>
    </source>
</evidence>
<dbReference type="RefSeq" id="WP_301724225.1">
    <property type="nucleotide sequence ID" value="NZ_JAUJWV010000002.1"/>
</dbReference>
<evidence type="ECO:0000259" key="12">
    <source>
        <dbReference type="Pfam" id="PF13480"/>
    </source>
</evidence>
<dbReference type="Proteomes" id="UP001172055">
    <property type="component" value="Unassembled WGS sequence"/>
</dbReference>
<dbReference type="EMBL" id="JAUJWV010000002">
    <property type="protein sequence ID" value="MDN7242673.1"/>
    <property type="molecule type" value="Genomic_DNA"/>
</dbReference>
<evidence type="ECO:0000256" key="11">
    <source>
        <dbReference type="ARBA" id="ARBA00048654"/>
    </source>
</evidence>
<keyword evidence="5" id="KW-0573">Peptidoglycan synthesis</keyword>
<protein>
    <recommendedName>
        <fullName evidence="9">Lipid II:glycine glycyltransferase</fullName>
        <ecNumber evidence="8">2.3.2.16</ecNumber>
    </recommendedName>
    <alternativeName>
        <fullName evidence="10">Factor essential for expression of methicillin resistance X</fullName>
    </alternativeName>
</protein>
<evidence type="ECO:0000256" key="7">
    <source>
        <dbReference type="ARBA" id="ARBA00023316"/>
    </source>
</evidence>
<sequence length="339" mass="39483">MNDIYFEEDYGRLYEKVENGKCEIFEFSHPYGNIKHLFIKREIPMQMLGETYYDLVTPYGYGGPVITSCHEGRKKELVEAFYTAFAKHCTHNNVISEFIRFHPLANNAEDFSSCYEVEHIRNTVGTNLKDFEDPIKSEFSKSKQKSIQKALAAGVEFRVTPAPEDLTKFKEIYYGTMERKNADDYYYFDEEYFVGLLKYFRKNLLLVEVVHEGKTIGMGLNFVYGSTIHIHLSGTRAEFHRLSPAFMLRYALVTWGKENGIELIHEGGGKTNSLDDPLYLFKKQFGKNTSFNFLIARKVWNEEIYRRMCKSAHVDQETEFFPAYRAKAEEQMKIAGRAD</sequence>
<keyword evidence="6 13" id="KW-0012">Acyltransferase</keyword>
<keyword evidence="7" id="KW-0961">Cell wall biogenesis/degradation</keyword>
<dbReference type="Pfam" id="PF13480">
    <property type="entry name" value="Acetyltransf_6"/>
    <property type="match status" value="1"/>
</dbReference>
<proteinExistence type="inferred from homology"/>
<dbReference type="GO" id="GO:0016746">
    <property type="term" value="F:acyltransferase activity"/>
    <property type="evidence" value="ECO:0007669"/>
    <property type="project" value="UniProtKB-KW"/>
</dbReference>
<dbReference type="PROSITE" id="PS51191">
    <property type="entry name" value="FEMABX"/>
    <property type="match status" value="1"/>
</dbReference>
<evidence type="ECO:0000313" key="13">
    <source>
        <dbReference type="EMBL" id="MDN7242673.1"/>
    </source>
</evidence>
<keyword evidence="4" id="KW-0133">Cell shape</keyword>
<accession>A0ABT8N466</accession>
<dbReference type="PANTHER" id="PTHR36174:SF1">
    <property type="entry name" value="LIPID II:GLYCINE GLYCYLTRANSFERASE"/>
    <property type="match status" value="1"/>
</dbReference>